<reference evidence="2" key="1">
    <citation type="journal article" date="2023" name="Nat. Plants">
        <title>Single-cell RNA sequencing provides a high-resolution roadmap for understanding the multicellular compartmentation of specialized metabolism.</title>
        <authorList>
            <person name="Sun S."/>
            <person name="Shen X."/>
            <person name="Li Y."/>
            <person name="Li Y."/>
            <person name="Wang S."/>
            <person name="Li R."/>
            <person name="Zhang H."/>
            <person name="Shen G."/>
            <person name="Guo B."/>
            <person name="Wei J."/>
            <person name="Xu J."/>
            <person name="St-Pierre B."/>
            <person name="Chen S."/>
            <person name="Sun C."/>
        </authorList>
    </citation>
    <scope>NUCLEOTIDE SEQUENCE [LARGE SCALE GENOMIC DNA]</scope>
</reference>
<keyword evidence="2" id="KW-1185">Reference proteome</keyword>
<sequence length="645" mass="74331">MEGGGENVAMIQHTKTSEEDNRINFQGKMDAPLFAWPWENLGNYKYLFYVALLANYFYSREESKDSNWCFHILLLFDLRAHVYQLWSSQNMMLFANRKRRISQEGIDYKQIDAQWHWDNFLILQTFVALLAYFGFPSLQNLPLWDTRGIICCLALHVGISEPLYYWLHRLLHSSYFFSNYHWQHHSSKVPHPHAAGHASFLEHLLLIAVIGVPTLGTAFVGNGSIIMIYSYLLLFDFLRCLGHSNVEVVPHQLFETLPLLKYLIYTPTYHSIHHTDMKTNFCLFMPLYDILGKTINIRSWDLQKEIRSRTNERVPDFVFLAHVVDIMSSMHSPFILLSFNSIPFSTKFFLIPMWPFAFLVMLAMWAKSKTFLFTFYNLRGRLHQTWIIPRFGFQYFLPFAAEGINKLIEESILRADRIGVKVISLAALNKNEALNGGGTLFVNKHPNLRVRVVHGNTLTAAVILNEIPRDVSEVFLTGATSKLGRAIALYLARKRVRVMMLTQSTERFAKIQNEAPKDCQTYLVQVTKYQAAQHCKTWIIGKWTTPREQSWAPSGTHFHQFVVPPIISFRRDCTYGKLAAMRLPDDVEGLGSCEYTMGRGVVHACHAGGVVHFLEGWEHHEVGAINVDQIDVVWKAALRHGLKPI</sequence>
<dbReference type="Proteomes" id="UP001060085">
    <property type="component" value="Linkage Group LG06"/>
</dbReference>
<organism evidence="1 2">
    <name type="scientific">Catharanthus roseus</name>
    <name type="common">Madagascar periwinkle</name>
    <name type="synonym">Vinca rosea</name>
    <dbReference type="NCBI Taxonomy" id="4058"/>
    <lineage>
        <taxon>Eukaryota</taxon>
        <taxon>Viridiplantae</taxon>
        <taxon>Streptophyta</taxon>
        <taxon>Embryophyta</taxon>
        <taxon>Tracheophyta</taxon>
        <taxon>Spermatophyta</taxon>
        <taxon>Magnoliopsida</taxon>
        <taxon>eudicotyledons</taxon>
        <taxon>Gunneridae</taxon>
        <taxon>Pentapetalae</taxon>
        <taxon>asterids</taxon>
        <taxon>lamiids</taxon>
        <taxon>Gentianales</taxon>
        <taxon>Apocynaceae</taxon>
        <taxon>Rauvolfioideae</taxon>
        <taxon>Vinceae</taxon>
        <taxon>Catharanthinae</taxon>
        <taxon>Catharanthus</taxon>
    </lineage>
</organism>
<evidence type="ECO:0000313" key="2">
    <source>
        <dbReference type="Proteomes" id="UP001060085"/>
    </source>
</evidence>
<proteinExistence type="predicted"/>
<gene>
    <name evidence="1" type="ORF">M9H77_29159</name>
</gene>
<evidence type="ECO:0000313" key="1">
    <source>
        <dbReference type="EMBL" id="KAI5660366.1"/>
    </source>
</evidence>
<dbReference type="EMBL" id="CM044706">
    <property type="protein sequence ID" value="KAI5660366.1"/>
    <property type="molecule type" value="Genomic_DNA"/>
</dbReference>
<accession>A0ACC0AIC9</accession>
<comment type="caution">
    <text evidence="1">The sequence shown here is derived from an EMBL/GenBank/DDBJ whole genome shotgun (WGS) entry which is preliminary data.</text>
</comment>
<protein>
    <submittedName>
        <fullName evidence="1">Uncharacterized protein</fullName>
    </submittedName>
</protein>
<name>A0ACC0AIC9_CATRO</name>